<dbReference type="EC" id="2.1.1.-" evidence="10"/>
<comment type="domain">
    <text evidence="10">Subfamily III proteins have a conserved RTxK motif about 40-50 residues from the C-terminus; the threonine may be replaced by serine or cysteine.</text>
</comment>
<proteinExistence type="inferred from homology"/>
<comment type="catalytic activity">
    <reaction evidence="1 10">
        <text>L-glutamyl-[protein] + S-adenosyl-L-methionine = [protein]-L-glutamate 5-O-methyl ester + S-adenosyl-L-homocysteine</text>
        <dbReference type="Rhea" id="RHEA:24452"/>
        <dbReference type="Rhea" id="RHEA-COMP:10208"/>
        <dbReference type="Rhea" id="RHEA-COMP:10311"/>
        <dbReference type="ChEBI" id="CHEBI:29973"/>
        <dbReference type="ChEBI" id="CHEBI:57856"/>
        <dbReference type="ChEBI" id="CHEBI:59789"/>
        <dbReference type="ChEBI" id="CHEBI:82795"/>
    </reaction>
</comment>
<dbReference type="Proteomes" id="UP000230066">
    <property type="component" value="Unassembled WGS sequence"/>
</dbReference>
<dbReference type="GO" id="GO:0032259">
    <property type="term" value="P:methylation"/>
    <property type="evidence" value="ECO:0007669"/>
    <property type="project" value="UniProtKB-KW"/>
</dbReference>
<dbReference type="GO" id="GO:0046872">
    <property type="term" value="F:metal ion binding"/>
    <property type="evidence" value="ECO:0007669"/>
    <property type="project" value="UniProtKB-UniRule"/>
</dbReference>
<keyword evidence="13" id="KW-1185">Reference proteome</keyword>
<keyword evidence="6 10" id="KW-0378">Hydrolase</keyword>
<reference evidence="12" key="1">
    <citation type="submission" date="2019-03" db="EMBL/GenBank/DDBJ databases">
        <title>Improved annotation for the trematode Fasciola hepatica.</title>
        <authorList>
            <person name="Choi Y.-J."/>
            <person name="Martin J."/>
            <person name="Mitreva M."/>
        </authorList>
    </citation>
    <scope>NUCLEOTIDE SEQUENCE [LARGE SCALE GENOMIC DNA]</scope>
</reference>
<comment type="catalytic activity">
    <reaction evidence="9 10">
        <text>beta-D-fructose 6-phosphate = dihydroxyacetone + D-glyceraldehyde 3-phosphate</text>
        <dbReference type="Rhea" id="RHEA:28002"/>
        <dbReference type="ChEBI" id="CHEBI:16016"/>
        <dbReference type="ChEBI" id="CHEBI:57634"/>
        <dbReference type="ChEBI" id="CHEBI:59776"/>
    </reaction>
</comment>
<dbReference type="InterPro" id="IPR036075">
    <property type="entry name" value="ARMT-1-like_metal-bd_sf"/>
</dbReference>
<dbReference type="EMBL" id="JXXN02003804">
    <property type="protein sequence ID" value="THD21157.1"/>
    <property type="molecule type" value="Genomic_DNA"/>
</dbReference>
<protein>
    <recommendedName>
        <fullName evidence="10">Sugar phosphate phosphatase</fullName>
        <ecNumber evidence="10">2.1.1.-</ecNumber>
        <ecNumber evidence="10">3.1.3.-</ecNumber>
    </recommendedName>
</protein>
<evidence type="ECO:0000256" key="9">
    <source>
        <dbReference type="ARBA" id="ARBA00048809"/>
    </source>
</evidence>
<evidence type="ECO:0000256" key="6">
    <source>
        <dbReference type="ARBA" id="ARBA00022801"/>
    </source>
</evidence>
<evidence type="ECO:0000313" key="13">
    <source>
        <dbReference type="Proteomes" id="UP000230066"/>
    </source>
</evidence>
<dbReference type="AlphaFoldDB" id="A0A4E0RJQ1"/>
<gene>
    <name evidence="12" type="ORF">D915_007976</name>
</gene>
<comment type="similarity">
    <text evidence="3 10">Belongs to the damage-control phosphatase family. Sugar phosphate phosphatase III subfamily.</text>
</comment>
<evidence type="ECO:0000256" key="3">
    <source>
        <dbReference type="ARBA" id="ARBA00009519"/>
    </source>
</evidence>
<comment type="cofactor">
    <cofactor evidence="10">
        <name>Mn(2+)</name>
        <dbReference type="ChEBI" id="CHEBI:29035"/>
    </cofactor>
    <cofactor evidence="10">
        <name>Ni(2+)</name>
        <dbReference type="ChEBI" id="CHEBI:49786"/>
    </cofactor>
</comment>
<keyword evidence="4" id="KW-0533">Nickel</keyword>
<dbReference type="EC" id="3.1.3.-" evidence="10"/>
<organism evidence="12 13">
    <name type="scientific">Fasciola hepatica</name>
    <name type="common">Liver fluke</name>
    <dbReference type="NCBI Taxonomy" id="6192"/>
    <lineage>
        <taxon>Eukaryota</taxon>
        <taxon>Metazoa</taxon>
        <taxon>Spiralia</taxon>
        <taxon>Lophotrochozoa</taxon>
        <taxon>Platyhelminthes</taxon>
        <taxon>Trematoda</taxon>
        <taxon>Digenea</taxon>
        <taxon>Plagiorchiida</taxon>
        <taxon>Echinostomata</taxon>
        <taxon>Echinostomatoidea</taxon>
        <taxon>Fasciolidae</taxon>
        <taxon>Fasciola</taxon>
    </lineage>
</organism>
<feature type="domain" description="Damage-control phosphatase ARMT1-like metal-binding" evidence="11">
    <location>
        <begin position="35"/>
        <end position="358"/>
    </location>
</feature>
<dbReference type="PANTHER" id="PTHR12260">
    <property type="entry name" value="DAMAGE-CONTROL PHOSPHATASE ARMT1"/>
    <property type="match status" value="1"/>
</dbReference>
<evidence type="ECO:0000259" key="11">
    <source>
        <dbReference type="Pfam" id="PF01937"/>
    </source>
</evidence>
<comment type="function">
    <text evidence="8 10">Metal-dependent phosphatase that shows phosphatase activity against several substrates, including fructose-1-phosphate and fructose-6-phosphate. Its preference for fructose-1-phosphate, a strong glycating agent that causes DNA damage rather than a canonical yeast metabolite, suggests a damage-control function in hexose phosphate metabolism. Has also been shown to have O-methyltransferase activity that methylates glutamate residues of target proteins to form gamma-glutamyl methyl ester residues. Possibly methylates PCNA, suggesting it is involved in the DNA damage response.</text>
</comment>
<keyword evidence="7 10" id="KW-0464">Manganese</keyword>
<evidence type="ECO:0000256" key="4">
    <source>
        <dbReference type="ARBA" id="ARBA00022596"/>
    </source>
</evidence>
<sequence>MQRNSQTNHPGTVCRGFSRNATCIVASWIAWRSPSFDPFSLKKQSGLKQCQSLVHRMLNALDKLPSDPNQARSRSLFDAFVYTALWANEFDLSLHLDVSINISGTLSEYIESLHKYMVINNIYDLYGIWSERLRDSQSDDTKKPHTVAIVLDNSGPELVADFCLAEYLIHSGFTTRVVFYPKVIPWYVSDVTTNDITWILNEGLSSKFLADQPLIPLATKWAERWRSRFDVGQFIMRESPFWTYAYAYEEMAVVDPKLHEQLTTGTDVILFKGDLNYRKLVADRAWRPDSVRHKQAAFRKLQFGRPIDPSGQLTCRCFPATAAGDPLDCRCPMPVSKVWPPLICALRIAKADVAVGLNSETLIRVQAESSDWWVIGRYGIIQIVSPIQM</sequence>
<evidence type="ECO:0000256" key="7">
    <source>
        <dbReference type="ARBA" id="ARBA00023211"/>
    </source>
</evidence>
<keyword evidence="10" id="KW-0808">Transferase</keyword>
<dbReference type="SUPFAM" id="SSF111321">
    <property type="entry name" value="AF1104-like"/>
    <property type="match status" value="1"/>
</dbReference>
<dbReference type="InterPro" id="IPR002791">
    <property type="entry name" value="ARMT1-like_metal-bd"/>
</dbReference>
<comment type="caution">
    <text evidence="12">The sequence shown here is derived from an EMBL/GenBank/DDBJ whole genome shotgun (WGS) entry which is preliminary data.</text>
</comment>
<accession>A0A4E0RJQ1</accession>
<evidence type="ECO:0000313" key="12">
    <source>
        <dbReference type="EMBL" id="THD21157.1"/>
    </source>
</evidence>
<dbReference type="GO" id="GO:0008983">
    <property type="term" value="F:protein-glutamate O-methyltransferase activity"/>
    <property type="evidence" value="ECO:0007669"/>
    <property type="project" value="RHEA"/>
</dbReference>
<evidence type="ECO:0000256" key="8">
    <source>
        <dbReference type="ARBA" id="ARBA00045980"/>
    </source>
</evidence>
<keyword evidence="5 10" id="KW-0479">Metal-binding</keyword>
<dbReference type="InterPro" id="IPR039763">
    <property type="entry name" value="ARMT1"/>
</dbReference>
<evidence type="ECO:0000256" key="5">
    <source>
        <dbReference type="ARBA" id="ARBA00022723"/>
    </source>
</evidence>
<dbReference type="GO" id="GO:0006974">
    <property type="term" value="P:DNA damage response"/>
    <property type="evidence" value="ECO:0007669"/>
    <property type="project" value="TreeGrafter"/>
</dbReference>
<dbReference type="GO" id="GO:0103026">
    <property type="term" value="F:fructose-1-phosphatase activity"/>
    <property type="evidence" value="ECO:0007669"/>
    <property type="project" value="RHEA"/>
</dbReference>
<keyword evidence="10" id="KW-0489">Methyltransferase</keyword>
<dbReference type="Pfam" id="PF01937">
    <property type="entry name" value="ARMT1-like_dom"/>
    <property type="match status" value="1"/>
</dbReference>
<dbReference type="GO" id="GO:0097023">
    <property type="term" value="F:fructose 6-phosphate aldolase activity"/>
    <property type="evidence" value="ECO:0007669"/>
    <property type="project" value="RHEA"/>
</dbReference>
<evidence type="ECO:0000256" key="10">
    <source>
        <dbReference type="RuleBase" id="RU367030"/>
    </source>
</evidence>
<comment type="catalytic activity">
    <reaction evidence="2 10">
        <text>beta-D-fructose 1-phosphate + H2O = D-fructose + phosphate</text>
        <dbReference type="Rhea" id="RHEA:35603"/>
        <dbReference type="ChEBI" id="CHEBI:15377"/>
        <dbReference type="ChEBI" id="CHEBI:37721"/>
        <dbReference type="ChEBI" id="CHEBI:43474"/>
        <dbReference type="ChEBI" id="CHEBI:138881"/>
    </reaction>
</comment>
<dbReference type="PANTHER" id="PTHR12260:SF6">
    <property type="entry name" value="DAMAGE-CONTROL PHOSPHATASE ARMT1"/>
    <property type="match status" value="1"/>
</dbReference>
<dbReference type="GO" id="GO:0005634">
    <property type="term" value="C:nucleus"/>
    <property type="evidence" value="ECO:0007669"/>
    <property type="project" value="TreeGrafter"/>
</dbReference>
<evidence type="ECO:0000256" key="1">
    <source>
        <dbReference type="ARBA" id="ARBA00000807"/>
    </source>
</evidence>
<dbReference type="Gene3D" id="3.40.50.10880">
    <property type="entry name" value="Uncharacterised protein PF01937, DUF89, domain 3"/>
    <property type="match status" value="1"/>
</dbReference>
<name>A0A4E0RJQ1_FASHE</name>
<evidence type="ECO:0000256" key="2">
    <source>
        <dbReference type="ARBA" id="ARBA00001326"/>
    </source>
</evidence>